<sequence length="408" mass="43319">MTVANAKDATISPDTHTHSIASHSVYVPDGSRWQDAQALFVVCLWQPAITVACTYWEALSERDDVEGGWEEGGVMRDVGGRDKAKSQRLARMIPHVLDLPKAAKVGVQLRAHKDKQRAVERVDGDDACVVAQDKINKQKENRGMHGGAVGAHVECIERAAKHAHGEVGDVCLPVEVAQVRASVPSMDSSEGAVPAPAGSSHGSNHELQWARREEGTHADRGGYIGELHERDLPVCRVVVDTAHAQVRDVRVTRIRGEVCVKARRGPAVAALAGLVEDEGAARTVAARGGGDDGVQRAVGQPRAGKQAAAQDGARGDEAGGTVRGEEGELGGGCVGGKLDVLEGAGVHEGKQLGDVCVGREVRYQDGAAGERGHFKYRRDRERVGQRRARGRIGASLRKIAVVPEPSSV</sequence>
<dbReference type="Proteomes" id="UP001221757">
    <property type="component" value="Unassembled WGS sequence"/>
</dbReference>
<evidence type="ECO:0000313" key="3">
    <source>
        <dbReference type="Proteomes" id="UP001221757"/>
    </source>
</evidence>
<reference evidence="2" key="1">
    <citation type="submission" date="2023-03" db="EMBL/GenBank/DDBJ databases">
        <title>Massive genome expansion in bonnet fungi (Mycena s.s.) driven by repeated elements and novel gene families across ecological guilds.</title>
        <authorList>
            <consortium name="Lawrence Berkeley National Laboratory"/>
            <person name="Harder C.B."/>
            <person name="Miyauchi S."/>
            <person name="Viragh M."/>
            <person name="Kuo A."/>
            <person name="Thoen E."/>
            <person name="Andreopoulos B."/>
            <person name="Lu D."/>
            <person name="Skrede I."/>
            <person name="Drula E."/>
            <person name="Henrissat B."/>
            <person name="Morin E."/>
            <person name="Kohler A."/>
            <person name="Barry K."/>
            <person name="LaButti K."/>
            <person name="Morin E."/>
            <person name="Salamov A."/>
            <person name="Lipzen A."/>
            <person name="Mereny Z."/>
            <person name="Hegedus B."/>
            <person name="Baldrian P."/>
            <person name="Stursova M."/>
            <person name="Weitz H."/>
            <person name="Taylor A."/>
            <person name="Grigoriev I.V."/>
            <person name="Nagy L.G."/>
            <person name="Martin F."/>
            <person name="Kauserud H."/>
        </authorList>
    </citation>
    <scope>NUCLEOTIDE SEQUENCE</scope>
    <source>
        <strain evidence="2">CBHHK067</strain>
    </source>
</reference>
<protein>
    <submittedName>
        <fullName evidence="2">Uncharacterized protein</fullName>
    </submittedName>
</protein>
<dbReference type="AlphaFoldDB" id="A0AAD7FJM5"/>
<organism evidence="2 3">
    <name type="scientific">Mycena rosella</name>
    <name type="common">Pink bonnet</name>
    <name type="synonym">Agaricus rosellus</name>
    <dbReference type="NCBI Taxonomy" id="1033263"/>
    <lineage>
        <taxon>Eukaryota</taxon>
        <taxon>Fungi</taxon>
        <taxon>Dikarya</taxon>
        <taxon>Basidiomycota</taxon>
        <taxon>Agaricomycotina</taxon>
        <taxon>Agaricomycetes</taxon>
        <taxon>Agaricomycetidae</taxon>
        <taxon>Agaricales</taxon>
        <taxon>Marasmiineae</taxon>
        <taxon>Mycenaceae</taxon>
        <taxon>Mycena</taxon>
    </lineage>
</organism>
<keyword evidence="3" id="KW-1185">Reference proteome</keyword>
<accession>A0AAD7FJM5</accession>
<name>A0AAD7FJM5_MYCRO</name>
<dbReference type="EMBL" id="JARKIE010000652">
    <property type="protein sequence ID" value="KAJ7622685.1"/>
    <property type="molecule type" value="Genomic_DNA"/>
</dbReference>
<proteinExistence type="predicted"/>
<evidence type="ECO:0000256" key="1">
    <source>
        <dbReference type="SAM" id="MobiDB-lite"/>
    </source>
</evidence>
<evidence type="ECO:0000313" key="2">
    <source>
        <dbReference type="EMBL" id="KAJ7622685.1"/>
    </source>
</evidence>
<comment type="caution">
    <text evidence="2">The sequence shown here is derived from an EMBL/GenBank/DDBJ whole genome shotgun (WGS) entry which is preliminary data.</text>
</comment>
<feature type="region of interest" description="Disordered" evidence="1">
    <location>
        <begin position="286"/>
        <end position="325"/>
    </location>
</feature>
<gene>
    <name evidence="2" type="ORF">B0H17DRAFT_1290105</name>
</gene>